<gene>
    <name evidence="1" type="ORF">NUW58_g3714</name>
</gene>
<comment type="caution">
    <text evidence="1">The sequence shown here is derived from an EMBL/GenBank/DDBJ whole genome shotgun (WGS) entry which is preliminary data.</text>
</comment>
<sequence>MIFTEFLRSILSYTSYVLVFYCLALSGYRLALHPLRHYPGPFLAKITQAYAGFYAAKKRLHIEVYQYHQRYGKGSFVRVPAETMSAYRAATGLVVRVGPNRLVFNTATALKGEFKTPNLDVRHGLSVKDIYQNDRVTKASTYLVTTRNNVFNVFTAIDNTVHSKKRKIVGQAVSDRSLRAFEPTILEKLDITLKQIWRASQASSAVDVTEMSRYLALDVVGQLSFGYDLDIQTKEDNRFMMKGMTFGNYRGNVYQHFPLLSELYIDKIGDKVFYEAREKYFRLLEKMITSRTAEDKDAKHDFYSFVADSFKNTTRGGDLWLEAIFFLVAGGDTAATAMCGVFFYLSRYPEAYKKLAGEIRGNFATASDIKTGPQLSSYGHVIPTGVIVGVNIYALHHNEEYFSDPFVYKPERWIDTSQKEGKDGSKLAYNAAFAPFSVGPRACAGKSLAYMETSLLIAKVLWYFDFEAAPGKLGEIGGGRAGQTNGRGHLSSTTFETEADDVRALLDRLDIKKLHAWIGVSFGGATAITFAAKYPGIIEKLIPCGVVACSPINAGKHDIFGQRVAKARAAGDLDSTIAQTMDRWFDHRLQSNPSRWDSVKKSMQTTSLDGFETCISALRHPNFDLRRIAAKAGRGIGSALLLVGKEDDLHEQMEVLRKGIEMGQRVKSLRSGKGEAPCVGLHIVGDGGHVLFVDGWYHFTEIICRFINA</sequence>
<evidence type="ECO:0000313" key="2">
    <source>
        <dbReference type="Proteomes" id="UP001143856"/>
    </source>
</evidence>
<dbReference type="Proteomes" id="UP001143856">
    <property type="component" value="Unassembled WGS sequence"/>
</dbReference>
<name>A0ACC1PA77_9PEZI</name>
<evidence type="ECO:0000313" key="1">
    <source>
        <dbReference type="EMBL" id="KAJ2988952.1"/>
    </source>
</evidence>
<organism evidence="1 2">
    <name type="scientific">Xylaria curta</name>
    <dbReference type="NCBI Taxonomy" id="42375"/>
    <lineage>
        <taxon>Eukaryota</taxon>
        <taxon>Fungi</taxon>
        <taxon>Dikarya</taxon>
        <taxon>Ascomycota</taxon>
        <taxon>Pezizomycotina</taxon>
        <taxon>Sordariomycetes</taxon>
        <taxon>Xylariomycetidae</taxon>
        <taxon>Xylariales</taxon>
        <taxon>Xylariaceae</taxon>
        <taxon>Xylaria</taxon>
    </lineage>
</organism>
<keyword evidence="2" id="KW-1185">Reference proteome</keyword>
<dbReference type="EMBL" id="JAPDGR010000586">
    <property type="protein sequence ID" value="KAJ2988952.1"/>
    <property type="molecule type" value="Genomic_DNA"/>
</dbReference>
<reference evidence="1" key="1">
    <citation type="submission" date="2022-10" db="EMBL/GenBank/DDBJ databases">
        <title>Genome Sequence of Xylaria curta.</title>
        <authorList>
            <person name="Buettner E."/>
        </authorList>
    </citation>
    <scope>NUCLEOTIDE SEQUENCE</scope>
    <source>
        <strain evidence="1">Babe10</strain>
    </source>
</reference>
<protein>
    <submittedName>
        <fullName evidence="1">Uncharacterized protein</fullName>
    </submittedName>
</protein>
<accession>A0ACC1PA77</accession>
<proteinExistence type="predicted"/>